<dbReference type="RefSeq" id="WP_152939689.1">
    <property type="nucleotide sequence ID" value="NZ_CP045482.1"/>
</dbReference>
<dbReference type="EMBL" id="WHYS01000001">
    <property type="protein sequence ID" value="MQL54536.1"/>
    <property type="molecule type" value="Genomic_DNA"/>
</dbReference>
<sequence length="138" mass="15446">MAETKLLKLLGNRVTSGILGLSLLVSSIYLVVSIKVNFYDLLYETLVYFNPYFLYVIGIPLGLERLIYGITGNKKFSDFFFGRTEFTAMYLYFLSLFGIVMGIFIVIYSIALTGTLVKAMDIIDGVSFILFGISLVAL</sequence>
<proteinExistence type="predicted"/>
<evidence type="ECO:0000313" key="2">
    <source>
        <dbReference type="EMBL" id="MQL54536.1"/>
    </source>
</evidence>
<reference evidence="2 5" key="1">
    <citation type="submission" date="2019-10" db="EMBL/GenBank/DDBJ databases">
        <title>Comparative genomics of sulfur disproportionating microorganisms.</title>
        <authorList>
            <person name="Ward L.M."/>
            <person name="Bertran E."/>
            <person name="Johnston D."/>
        </authorList>
    </citation>
    <scope>NUCLEOTIDE SEQUENCE [LARGE SCALE GENOMIC DNA]</scope>
    <source>
        <strain evidence="2 5">DSM 3772</strain>
    </source>
</reference>
<gene>
    <name evidence="3" type="ORF">D1866_10450</name>
    <name evidence="2" type="ORF">GFB69_01890</name>
</gene>
<evidence type="ECO:0000313" key="5">
    <source>
        <dbReference type="Proteomes" id="UP000474054"/>
    </source>
</evidence>
<keyword evidence="1" id="KW-1133">Transmembrane helix</keyword>
<dbReference type="Proteomes" id="UP000474054">
    <property type="component" value="Unassembled WGS sequence"/>
</dbReference>
<accession>A0A650CXC0</accession>
<evidence type="ECO:0000313" key="3">
    <source>
        <dbReference type="EMBL" id="QGR22345.1"/>
    </source>
</evidence>
<dbReference type="KEGG" id="aamb:D1866_10450"/>
<dbReference type="Proteomes" id="UP000426328">
    <property type="component" value="Chromosome"/>
</dbReference>
<keyword evidence="1" id="KW-0472">Membrane</keyword>
<name>A0A650CXC0_ACIAM</name>
<reference evidence="3 4" key="2">
    <citation type="submission" date="2019-10" db="EMBL/GenBank/DDBJ databases">
        <title>Genome Sequences from Six Type Strain Members of the Archaeal Family Sulfolobaceae: Acidianus ambivalens, Acidianus infernus, Metallosphaera prunae, Stygiolobus azoricus, Sulfolobus metallicus, and Sulfurisphaera ohwakuensis.</title>
        <authorList>
            <person name="Counts J.A."/>
            <person name="Kelly R.M."/>
        </authorList>
    </citation>
    <scope>NUCLEOTIDE SEQUENCE [LARGE SCALE GENOMIC DNA]</scope>
    <source>
        <strain evidence="3 4">LEI 10</strain>
    </source>
</reference>
<dbReference type="AlphaFoldDB" id="A0A650CXC0"/>
<keyword evidence="1" id="KW-0812">Transmembrane</keyword>
<keyword evidence="4" id="KW-1185">Reference proteome</keyword>
<feature type="transmembrane region" description="Helical" evidence="1">
    <location>
        <begin position="89"/>
        <end position="110"/>
    </location>
</feature>
<feature type="transmembrane region" description="Helical" evidence="1">
    <location>
        <begin position="12"/>
        <end position="32"/>
    </location>
</feature>
<organism evidence="3 4">
    <name type="scientific">Acidianus ambivalens</name>
    <name type="common">Desulfurolobus ambivalens</name>
    <dbReference type="NCBI Taxonomy" id="2283"/>
    <lineage>
        <taxon>Archaea</taxon>
        <taxon>Thermoproteota</taxon>
        <taxon>Thermoprotei</taxon>
        <taxon>Sulfolobales</taxon>
        <taxon>Sulfolobaceae</taxon>
        <taxon>Acidianus</taxon>
    </lineage>
</organism>
<dbReference type="GeneID" id="42780155"/>
<feature type="transmembrane region" description="Helical" evidence="1">
    <location>
        <begin position="52"/>
        <end position="68"/>
    </location>
</feature>
<evidence type="ECO:0000256" key="1">
    <source>
        <dbReference type="SAM" id="Phobius"/>
    </source>
</evidence>
<protein>
    <submittedName>
        <fullName evidence="3">Uncharacterized protein</fullName>
    </submittedName>
</protein>
<evidence type="ECO:0000313" key="4">
    <source>
        <dbReference type="Proteomes" id="UP000426328"/>
    </source>
</evidence>
<dbReference type="EMBL" id="CP045482">
    <property type="protein sequence ID" value="QGR22345.1"/>
    <property type="molecule type" value="Genomic_DNA"/>
</dbReference>